<dbReference type="NCBIfam" id="TIGR00211">
    <property type="entry name" value="glyS"/>
    <property type="match status" value="1"/>
</dbReference>
<keyword evidence="8 10" id="KW-0030">Aminoacyl-tRNA synthetase</keyword>
<evidence type="ECO:0000313" key="14">
    <source>
        <dbReference type="Proteomes" id="UP000516361"/>
    </source>
</evidence>
<dbReference type="GO" id="GO:0006426">
    <property type="term" value="P:glycyl-tRNA aminoacylation"/>
    <property type="evidence" value="ECO:0007669"/>
    <property type="project" value="UniProtKB-UniRule"/>
</dbReference>
<evidence type="ECO:0000256" key="10">
    <source>
        <dbReference type="HAMAP-Rule" id="MF_00255"/>
    </source>
</evidence>
<comment type="subcellular location">
    <subcellularLocation>
        <location evidence="1 10">Cytoplasm</location>
    </subcellularLocation>
</comment>
<keyword evidence="3 10" id="KW-0963">Cytoplasm</keyword>
<evidence type="ECO:0000256" key="5">
    <source>
        <dbReference type="ARBA" id="ARBA00022741"/>
    </source>
</evidence>
<dbReference type="GO" id="GO:0004814">
    <property type="term" value="F:arginine-tRNA ligase activity"/>
    <property type="evidence" value="ECO:0007669"/>
    <property type="project" value="InterPro"/>
</dbReference>
<dbReference type="InterPro" id="IPR015944">
    <property type="entry name" value="Gly-tRNA-synth_bsu"/>
</dbReference>
<dbReference type="GO" id="GO:0005829">
    <property type="term" value="C:cytosol"/>
    <property type="evidence" value="ECO:0007669"/>
    <property type="project" value="TreeGrafter"/>
</dbReference>
<feature type="coiled-coil region" evidence="11">
    <location>
        <begin position="15"/>
        <end position="42"/>
    </location>
</feature>
<dbReference type="Proteomes" id="UP000516361">
    <property type="component" value="Chromosome"/>
</dbReference>
<comment type="catalytic activity">
    <reaction evidence="9 10">
        <text>tRNA(Gly) + glycine + ATP = glycyl-tRNA(Gly) + AMP + diphosphate</text>
        <dbReference type="Rhea" id="RHEA:16013"/>
        <dbReference type="Rhea" id="RHEA-COMP:9664"/>
        <dbReference type="Rhea" id="RHEA-COMP:9683"/>
        <dbReference type="ChEBI" id="CHEBI:30616"/>
        <dbReference type="ChEBI" id="CHEBI:33019"/>
        <dbReference type="ChEBI" id="CHEBI:57305"/>
        <dbReference type="ChEBI" id="CHEBI:78442"/>
        <dbReference type="ChEBI" id="CHEBI:78522"/>
        <dbReference type="ChEBI" id="CHEBI:456215"/>
        <dbReference type="EC" id="6.1.1.14"/>
    </reaction>
</comment>
<dbReference type="PROSITE" id="PS50861">
    <property type="entry name" value="AA_TRNA_LIGASE_II_GLYAB"/>
    <property type="match status" value="1"/>
</dbReference>
<dbReference type="InParanoid" id="A0A7G1GAC4"/>
<evidence type="ECO:0000256" key="2">
    <source>
        <dbReference type="ARBA" id="ARBA00008226"/>
    </source>
</evidence>
<evidence type="ECO:0000256" key="8">
    <source>
        <dbReference type="ARBA" id="ARBA00023146"/>
    </source>
</evidence>
<dbReference type="SUPFAM" id="SSF109604">
    <property type="entry name" value="HD-domain/PDEase-like"/>
    <property type="match status" value="1"/>
</dbReference>
<reference evidence="13 14" key="1">
    <citation type="submission" date="2018-06" db="EMBL/GenBank/DDBJ databases">
        <title>Genome sequencing of Oceanotoga sp. sy52.</title>
        <authorList>
            <person name="Mori K."/>
        </authorList>
    </citation>
    <scope>NUCLEOTIDE SEQUENCE [LARGE SCALE GENOMIC DNA]</scope>
    <source>
        <strain evidence="14">sy52</strain>
    </source>
</reference>
<dbReference type="EC" id="6.1.1.14" evidence="10"/>
<dbReference type="AlphaFoldDB" id="A0A7G1GAC4"/>
<evidence type="ECO:0000256" key="7">
    <source>
        <dbReference type="ARBA" id="ARBA00022917"/>
    </source>
</evidence>
<feature type="domain" description="DALR anticodon binding" evidence="12">
    <location>
        <begin position="568"/>
        <end position="664"/>
    </location>
</feature>
<evidence type="ECO:0000259" key="12">
    <source>
        <dbReference type="Pfam" id="PF05746"/>
    </source>
</evidence>
<evidence type="ECO:0000256" key="3">
    <source>
        <dbReference type="ARBA" id="ARBA00022490"/>
    </source>
</evidence>
<dbReference type="EMBL" id="AP018712">
    <property type="protein sequence ID" value="BBE30389.1"/>
    <property type="molecule type" value="Genomic_DNA"/>
</dbReference>
<dbReference type="HAMAP" id="MF_00255">
    <property type="entry name" value="Gly_tRNA_synth_beta"/>
    <property type="match status" value="1"/>
</dbReference>
<sequence>MNKLLFEIGMEELPSSEYKNIKKQLNENIEKFLKENNLKYEKINIFISPRRFGSYITGLSDSQPDKVEERKGPAKSVAYNENGEPTKALLGFLKGAKATEKDIIIKEFKGNEYVFIKIERKGKTTKKLFEENLPKIIKSIKFKKSMKWGNGDYEFVRPVHWILGMYNKEILDFEIFGKKASNITYGHRFFGGKIELKEIEKYFEELKNNYVIANFEERVQKIKNDLQQLKEKNNIKIEQDEDLIIEIAELTEYPTGVIGTFNEKYMKLPYEIIEVTVKHHQRSFVVKDENKYISFQDGIGREENIIKGYSRVINARLDDAAFYYEDDLKVSIEDNLKSLEKITYQKGIGNYKEKVERIEKLSEFIANELKIKEVKEIKRAAKLSKIDIPSNVVYEFPEMQGIMGRIYLKNKGETENIYLTAEEHYHPIEENDKVTKNIVSDIVSLADRIDDIVGYFGIGKIPSGSKDPFALRRKSFGVFRIIIENDWDIDIKNIVKKASEILNLEYDENKLEDFFKSRFETILLKEGIKPDILSSVITNYNKPLRAIISAKALLKYSDSKEFKEFITAFQRVNNISKKHNSTEYQGRLFVEEVEKNLFEKYLETKAQLEDKIKILDYEGAMEKLINLKEAIDTYFDNIFVMDKDESIRLNRLGFLKTISEMFKDIGDVSKLYQ</sequence>
<evidence type="ECO:0000256" key="11">
    <source>
        <dbReference type="SAM" id="Coils"/>
    </source>
</evidence>
<dbReference type="Pfam" id="PF05746">
    <property type="entry name" value="DALR_1"/>
    <property type="match status" value="1"/>
</dbReference>
<accession>A0A7G1GAC4</accession>
<comment type="subunit">
    <text evidence="10">Tetramer of two alpha and two beta subunits.</text>
</comment>
<keyword evidence="5 10" id="KW-0547">Nucleotide-binding</keyword>
<name>A0A7G1GAC4_9BACT</name>
<dbReference type="FunCoup" id="A0A7G1GAC4">
    <property type="interactions" value="348"/>
</dbReference>
<dbReference type="InterPro" id="IPR006194">
    <property type="entry name" value="Gly-tRNA-synth_heterodimer"/>
</dbReference>
<dbReference type="Pfam" id="PF02092">
    <property type="entry name" value="tRNA_synt_2f"/>
    <property type="match status" value="1"/>
</dbReference>
<keyword evidence="4 10" id="KW-0436">Ligase</keyword>
<evidence type="ECO:0000256" key="6">
    <source>
        <dbReference type="ARBA" id="ARBA00022840"/>
    </source>
</evidence>
<keyword evidence="7 10" id="KW-0648">Protein biosynthesis</keyword>
<dbReference type="KEGG" id="ocy:OSSY52_05300"/>
<protein>
    <recommendedName>
        <fullName evidence="10">Glycine--tRNA ligase beta subunit</fullName>
        <ecNumber evidence="10">6.1.1.14</ecNumber>
    </recommendedName>
    <alternativeName>
        <fullName evidence="10">Glycyl-tRNA synthetase beta subunit</fullName>
        <shortName evidence="10">GlyRS</shortName>
    </alternativeName>
</protein>
<evidence type="ECO:0000256" key="1">
    <source>
        <dbReference type="ARBA" id="ARBA00004496"/>
    </source>
</evidence>
<organism evidence="13 14">
    <name type="scientific">Tepiditoga spiralis</name>
    <dbReference type="NCBI Taxonomy" id="2108365"/>
    <lineage>
        <taxon>Bacteria</taxon>
        <taxon>Thermotogati</taxon>
        <taxon>Thermotogota</taxon>
        <taxon>Thermotogae</taxon>
        <taxon>Petrotogales</taxon>
        <taxon>Petrotogaceae</taxon>
        <taxon>Tepiditoga</taxon>
    </lineage>
</organism>
<dbReference type="PRINTS" id="PR01045">
    <property type="entry name" value="TRNASYNTHGB"/>
</dbReference>
<dbReference type="GO" id="GO:0004820">
    <property type="term" value="F:glycine-tRNA ligase activity"/>
    <property type="evidence" value="ECO:0007669"/>
    <property type="project" value="UniProtKB-UniRule"/>
</dbReference>
<proteinExistence type="inferred from homology"/>
<keyword evidence="11" id="KW-0175">Coiled coil</keyword>
<gene>
    <name evidence="10 13" type="primary">glyS</name>
    <name evidence="13" type="ORF">OSSY52_05300</name>
</gene>
<evidence type="ECO:0000256" key="4">
    <source>
        <dbReference type="ARBA" id="ARBA00022598"/>
    </source>
</evidence>
<dbReference type="PANTHER" id="PTHR30075">
    <property type="entry name" value="GLYCYL-TRNA SYNTHETASE"/>
    <property type="match status" value="1"/>
</dbReference>
<dbReference type="GO" id="GO:0006420">
    <property type="term" value="P:arginyl-tRNA aminoacylation"/>
    <property type="evidence" value="ECO:0007669"/>
    <property type="project" value="InterPro"/>
</dbReference>
<feature type="coiled-coil region" evidence="11">
    <location>
        <begin position="212"/>
        <end position="239"/>
    </location>
</feature>
<dbReference type="RefSeq" id="WP_190615495.1">
    <property type="nucleotide sequence ID" value="NZ_AP018712.1"/>
</dbReference>
<keyword evidence="6 10" id="KW-0067">ATP-binding</keyword>
<dbReference type="PANTHER" id="PTHR30075:SF2">
    <property type="entry name" value="GLYCINE--TRNA LIGASE, CHLOROPLASTIC_MITOCHONDRIAL 2"/>
    <property type="match status" value="1"/>
</dbReference>
<evidence type="ECO:0000313" key="13">
    <source>
        <dbReference type="EMBL" id="BBE30389.1"/>
    </source>
</evidence>
<dbReference type="InterPro" id="IPR008909">
    <property type="entry name" value="DALR_anticod-bd"/>
</dbReference>
<comment type="similarity">
    <text evidence="2 10">Belongs to the class-II aminoacyl-tRNA synthetase family.</text>
</comment>
<keyword evidence="14" id="KW-1185">Reference proteome</keyword>
<evidence type="ECO:0000256" key="9">
    <source>
        <dbReference type="ARBA" id="ARBA00047937"/>
    </source>
</evidence>
<dbReference type="GO" id="GO:0005524">
    <property type="term" value="F:ATP binding"/>
    <property type="evidence" value="ECO:0007669"/>
    <property type="project" value="UniProtKB-UniRule"/>
</dbReference>